<dbReference type="AlphaFoldDB" id="A0A388KUM4"/>
<dbReference type="EMBL" id="BFEA01000187">
    <property type="protein sequence ID" value="GBG73643.1"/>
    <property type="molecule type" value="Genomic_DNA"/>
</dbReference>
<organism evidence="2 3">
    <name type="scientific">Chara braunii</name>
    <name type="common">Braun's stonewort</name>
    <dbReference type="NCBI Taxonomy" id="69332"/>
    <lineage>
        <taxon>Eukaryota</taxon>
        <taxon>Viridiplantae</taxon>
        <taxon>Streptophyta</taxon>
        <taxon>Charophyceae</taxon>
        <taxon>Charales</taxon>
        <taxon>Characeae</taxon>
        <taxon>Chara</taxon>
    </lineage>
</organism>
<feature type="coiled-coil region" evidence="1">
    <location>
        <begin position="9"/>
        <end position="50"/>
    </location>
</feature>
<name>A0A388KUM4_CHABU</name>
<keyword evidence="3" id="KW-1185">Reference proteome</keyword>
<evidence type="ECO:0000313" key="2">
    <source>
        <dbReference type="EMBL" id="GBG73643.1"/>
    </source>
</evidence>
<sequence length="285" mass="32280">MEQCTLQEVEVLKQRTVAEERKRLEAEAEKLAAEAEVAKLREQMEKLTTKVAITPISGMNLKTRLGEAAEDGGNALKTMRRGRPRAIVVRMGTDEGSAVDVNDMFTFLQIEKKRLRALKKEGLEILCKQEGITYKTVEMTADEIGEIRTDARFGKKDKETARKAVRHGVEEAGTEQCVSDGGVKEGFGLVGELSLFEAWRLMVVRRMRVVFEKNHSIGDIIYNFRFMANEMALVCGCMGVEEQFTRIDGHVRFRASEANFVSEWMRNARNIMKPTHGCSKENLRK</sequence>
<accession>A0A388KUM4</accession>
<dbReference type="Gramene" id="GBG73643">
    <property type="protein sequence ID" value="GBG73643"/>
    <property type="gene ID" value="CBR_g16986"/>
</dbReference>
<evidence type="ECO:0000256" key="1">
    <source>
        <dbReference type="SAM" id="Coils"/>
    </source>
</evidence>
<dbReference type="Proteomes" id="UP000265515">
    <property type="component" value="Unassembled WGS sequence"/>
</dbReference>
<evidence type="ECO:0000313" key="3">
    <source>
        <dbReference type="Proteomes" id="UP000265515"/>
    </source>
</evidence>
<proteinExistence type="predicted"/>
<protein>
    <submittedName>
        <fullName evidence="2">Uncharacterized protein</fullName>
    </submittedName>
</protein>
<gene>
    <name evidence="2" type="ORF">CBR_g16986</name>
</gene>
<comment type="caution">
    <text evidence="2">The sequence shown here is derived from an EMBL/GenBank/DDBJ whole genome shotgun (WGS) entry which is preliminary data.</text>
</comment>
<keyword evidence="1" id="KW-0175">Coiled coil</keyword>
<reference evidence="2 3" key="1">
    <citation type="journal article" date="2018" name="Cell">
        <title>The Chara Genome: Secondary Complexity and Implications for Plant Terrestrialization.</title>
        <authorList>
            <person name="Nishiyama T."/>
            <person name="Sakayama H."/>
            <person name="Vries J.D."/>
            <person name="Buschmann H."/>
            <person name="Saint-Marcoux D."/>
            <person name="Ullrich K.K."/>
            <person name="Haas F.B."/>
            <person name="Vanderstraeten L."/>
            <person name="Becker D."/>
            <person name="Lang D."/>
            <person name="Vosolsobe S."/>
            <person name="Rombauts S."/>
            <person name="Wilhelmsson P.K.I."/>
            <person name="Janitza P."/>
            <person name="Kern R."/>
            <person name="Heyl A."/>
            <person name="Rumpler F."/>
            <person name="Villalobos L.I.A.C."/>
            <person name="Clay J.M."/>
            <person name="Skokan R."/>
            <person name="Toyoda A."/>
            <person name="Suzuki Y."/>
            <person name="Kagoshima H."/>
            <person name="Schijlen E."/>
            <person name="Tajeshwar N."/>
            <person name="Catarino B."/>
            <person name="Hetherington A.J."/>
            <person name="Saltykova A."/>
            <person name="Bonnot C."/>
            <person name="Breuninger H."/>
            <person name="Symeonidi A."/>
            <person name="Radhakrishnan G.V."/>
            <person name="Van Nieuwerburgh F."/>
            <person name="Deforce D."/>
            <person name="Chang C."/>
            <person name="Karol K.G."/>
            <person name="Hedrich R."/>
            <person name="Ulvskov P."/>
            <person name="Glockner G."/>
            <person name="Delwiche C.F."/>
            <person name="Petrasek J."/>
            <person name="Van de Peer Y."/>
            <person name="Friml J."/>
            <person name="Beilby M."/>
            <person name="Dolan L."/>
            <person name="Kohara Y."/>
            <person name="Sugano S."/>
            <person name="Fujiyama A."/>
            <person name="Delaux P.-M."/>
            <person name="Quint M."/>
            <person name="TheiBen G."/>
            <person name="Hagemann M."/>
            <person name="Harholt J."/>
            <person name="Dunand C."/>
            <person name="Zachgo S."/>
            <person name="Langdale J."/>
            <person name="Maumus F."/>
            <person name="Straeten D.V.D."/>
            <person name="Gould S.B."/>
            <person name="Rensing S.A."/>
        </authorList>
    </citation>
    <scope>NUCLEOTIDE SEQUENCE [LARGE SCALE GENOMIC DNA]</scope>
    <source>
        <strain evidence="2 3">S276</strain>
    </source>
</reference>